<proteinExistence type="predicted"/>
<protein>
    <recommendedName>
        <fullName evidence="3">Xylanase inhibitor C-terminal domain-containing protein</fullName>
    </recommendedName>
</protein>
<dbReference type="PANTHER" id="PTHR35097:SF1">
    <property type="entry name" value="GDSL ESTERASE_LIPASE"/>
    <property type="match status" value="1"/>
</dbReference>
<dbReference type="PANTHER" id="PTHR35097">
    <property type="entry name" value="GDSL ESTERASE/LIPASE"/>
    <property type="match status" value="1"/>
</dbReference>
<dbReference type="EMBL" id="JARPOI010000002">
    <property type="protein sequence ID" value="KAJ9186423.1"/>
    <property type="molecule type" value="Genomic_DNA"/>
</dbReference>
<reference evidence="1" key="1">
    <citation type="journal article" date="2023" name="Plant Biotechnol. J.">
        <title>Chromosome-level wild Hevea brasiliensis genome provides new tools for genomic-assisted breeding and valuable loci to elevate rubber yield.</title>
        <authorList>
            <person name="Cheng H."/>
            <person name="Song X."/>
            <person name="Hu Y."/>
            <person name="Wu T."/>
            <person name="Yang Q."/>
            <person name="An Z."/>
            <person name="Feng S."/>
            <person name="Deng Z."/>
            <person name="Wu W."/>
            <person name="Zeng X."/>
            <person name="Tu M."/>
            <person name="Wang X."/>
            <person name="Huang H."/>
        </authorList>
    </citation>
    <scope>NUCLEOTIDE SEQUENCE</scope>
    <source>
        <strain evidence="1">MT/VB/25A 57/8</strain>
    </source>
</reference>
<evidence type="ECO:0008006" key="3">
    <source>
        <dbReference type="Google" id="ProtNLM"/>
    </source>
</evidence>
<evidence type="ECO:0000313" key="1">
    <source>
        <dbReference type="EMBL" id="KAJ9186423.1"/>
    </source>
</evidence>
<organism evidence="1 2">
    <name type="scientific">Hevea brasiliensis</name>
    <name type="common">Para rubber tree</name>
    <name type="synonym">Siphonia brasiliensis</name>
    <dbReference type="NCBI Taxonomy" id="3981"/>
    <lineage>
        <taxon>Eukaryota</taxon>
        <taxon>Viridiplantae</taxon>
        <taxon>Streptophyta</taxon>
        <taxon>Embryophyta</taxon>
        <taxon>Tracheophyta</taxon>
        <taxon>Spermatophyta</taxon>
        <taxon>Magnoliopsida</taxon>
        <taxon>eudicotyledons</taxon>
        <taxon>Gunneridae</taxon>
        <taxon>Pentapetalae</taxon>
        <taxon>rosids</taxon>
        <taxon>fabids</taxon>
        <taxon>Malpighiales</taxon>
        <taxon>Euphorbiaceae</taxon>
        <taxon>Crotonoideae</taxon>
        <taxon>Micrandreae</taxon>
        <taxon>Hevea</taxon>
    </lineage>
</organism>
<keyword evidence="2" id="KW-1185">Reference proteome</keyword>
<sequence length="390" mass="43026">MEPVDLMVDKIKGLAKSGQEFVDGLLHRRDNSTSRNPLRDWQDKVEQMVSFYKTSRRGPFQEANTHVRGEFDHYNALDRAGIKTGINSRFTFETTIREKDTLLAELVARPKHGSEVSQSALSLAKVSYIANIGDWFSAIAIPVGKRGLTDLSYARPPLLNQCNGSAIGLTVRKSNVTASMAQSVSGFVVQPCSDGIGQCFNTFGQIVCQLPRGIKLSLSGVHQVPRLSSQHVKLGALTIPVAFLKHHKALETMIDASAPLIETNTLQTFSTGSIAMNVETELDENTRIGGWIEMNKSNPKQLQWAVNLFNDSEDESGWGMFASGITVEGSNNWTHLQAESYLKLNMGNKFSITPGIEYAMDGNAREFLPSWFVPTCPSDRCANPSLFFTM</sequence>
<gene>
    <name evidence="1" type="ORF">P3X46_001996</name>
</gene>
<comment type="caution">
    <text evidence="1">The sequence shown here is derived from an EMBL/GenBank/DDBJ whole genome shotgun (WGS) entry which is preliminary data.</text>
</comment>
<dbReference type="Proteomes" id="UP001174677">
    <property type="component" value="Chromosome 2"/>
</dbReference>
<name>A0ABQ9N2G3_HEVBR</name>
<evidence type="ECO:0000313" key="2">
    <source>
        <dbReference type="Proteomes" id="UP001174677"/>
    </source>
</evidence>
<accession>A0ABQ9N2G3</accession>